<protein>
    <recommendedName>
        <fullName evidence="4">HNH nuclease domain-containing protein</fullName>
    </recommendedName>
</protein>
<comment type="caution">
    <text evidence="2">The sequence shown here is derived from an EMBL/GenBank/DDBJ whole genome shotgun (WGS) entry which is preliminary data.</text>
</comment>
<proteinExistence type="predicted"/>
<dbReference type="Proteomes" id="UP000252187">
    <property type="component" value="Unassembled WGS sequence"/>
</dbReference>
<evidence type="ECO:0000256" key="1">
    <source>
        <dbReference type="SAM" id="MobiDB-lite"/>
    </source>
</evidence>
<accession>A0A365P8Z6</accession>
<dbReference type="SUPFAM" id="SSF54060">
    <property type="entry name" value="His-Me finger endonucleases"/>
    <property type="match status" value="1"/>
</dbReference>
<dbReference type="InterPro" id="IPR044925">
    <property type="entry name" value="His-Me_finger_sf"/>
</dbReference>
<organism evidence="2 3">
    <name type="scientific">Dietzia maris</name>
    <dbReference type="NCBI Taxonomy" id="37915"/>
    <lineage>
        <taxon>Bacteria</taxon>
        <taxon>Bacillati</taxon>
        <taxon>Actinomycetota</taxon>
        <taxon>Actinomycetes</taxon>
        <taxon>Mycobacteriales</taxon>
        <taxon>Dietziaceae</taxon>
        <taxon>Dietzia</taxon>
    </lineage>
</organism>
<evidence type="ECO:0000313" key="3">
    <source>
        <dbReference type="Proteomes" id="UP000252187"/>
    </source>
</evidence>
<dbReference type="AlphaFoldDB" id="A0A365P8Z6"/>
<gene>
    <name evidence="2" type="ORF">DQ226_11680</name>
</gene>
<evidence type="ECO:0008006" key="4">
    <source>
        <dbReference type="Google" id="ProtNLM"/>
    </source>
</evidence>
<feature type="compositionally biased region" description="Polar residues" evidence="1">
    <location>
        <begin position="26"/>
        <end position="39"/>
    </location>
</feature>
<sequence>MPATTDPRGGPWCGDVPLPGLDLEPRSTSSGPSANSRPYSATLPPTPEAIAAFWAKVVRAPGDGHWLFTGAVSGVDGYGRLSWREGGVSRTESAHRFALLLDGIDLAGVVAEHRCNEPLCVRVDPDHLIPSTQAANLNYAVACGRTGIIRTSLRRQDRHARSLAVRNAVSGGWDPIAYSAASGNTAPLDTPSLF</sequence>
<name>A0A365P8Z6_9ACTN</name>
<evidence type="ECO:0000313" key="2">
    <source>
        <dbReference type="EMBL" id="RBA33808.1"/>
    </source>
</evidence>
<reference evidence="2 3" key="1">
    <citation type="submission" date="2018-06" db="EMBL/GenBank/DDBJ databases">
        <title>Whole genome sequencing of four bacterial strains from South Shetland trench revealing bio-synthetic gene clusters.</title>
        <authorList>
            <person name="Abdel-Mageed W.M."/>
            <person name="Lehri B."/>
            <person name="Jarmusch S.A."/>
            <person name="Miranda K."/>
            <person name="Goodfellow M."/>
            <person name="Jaspars M."/>
            <person name="Karlyshev A.V."/>
        </authorList>
    </citation>
    <scope>NUCLEOTIDE SEQUENCE [LARGE SCALE GENOMIC DNA]</scope>
    <source>
        <strain evidence="2 3">SST1</strain>
    </source>
</reference>
<feature type="region of interest" description="Disordered" evidence="1">
    <location>
        <begin position="1"/>
        <end position="42"/>
    </location>
</feature>
<dbReference type="EMBL" id="QNTT01000030">
    <property type="protein sequence ID" value="RBA33808.1"/>
    <property type="molecule type" value="Genomic_DNA"/>
</dbReference>